<dbReference type="EMBL" id="UHIA01000004">
    <property type="protein sequence ID" value="SUO98007.1"/>
    <property type="molecule type" value="Genomic_DNA"/>
</dbReference>
<dbReference type="AlphaFoldDB" id="A0A380N2K0"/>
<keyword evidence="2" id="KW-1185">Reference proteome</keyword>
<protein>
    <submittedName>
        <fullName evidence="1">Plasmid maintenance system killer protein</fullName>
    </submittedName>
</protein>
<evidence type="ECO:0000313" key="1">
    <source>
        <dbReference type="EMBL" id="SUO98007.1"/>
    </source>
</evidence>
<dbReference type="SUPFAM" id="SSF143011">
    <property type="entry name" value="RelE-like"/>
    <property type="match status" value="1"/>
</dbReference>
<dbReference type="InterPro" id="IPR007711">
    <property type="entry name" value="HigB-1"/>
</dbReference>
<gene>
    <name evidence="1" type="ORF">NCTC10717_01746</name>
</gene>
<dbReference type="Gene3D" id="3.30.2310.20">
    <property type="entry name" value="RelE-like"/>
    <property type="match status" value="1"/>
</dbReference>
<dbReference type="InterPro" id="IPR035093">
    <property type="entry name" value="RelE/ParE_toxin_dom_sf"/>
</dbReference>
<reference evidence="1 2" key="1">
    <citation type="submission" date="2018-06" db="EMBL/GenBank/DDBJ databases">
        <authorList>
            <consortium name="Pathogen Informatics"/>
            <person name="Doyle S."/>
        </authorList>
    </citation>
    <scope>NUCLEOTIDE SEQUENCE [LARGE SCALE GENOMIC DNA]</scope>
    <source>
        <strain evidence="1 2">NCTC10717</strain>
    </source>
</reference>
<accession>A0A380N2K0</accession>
<organism evidence="1 2">
    <name type="scientific">Suttonella indologenes</name>
    <dbReference type="NCBI Taxonomy" id="13276"/>
    <lineage>
        <taxon>Bacteria</taxon>
        <taxon>Pseudomonadati</taxon>
        <taxon>Pseudomonadota</taxon>
        <taxon>Gammaproteobacteria</taxon>
        <taxon>Cardiobacteriales</taxon>
        <taxon>Cardiobacteriaceae</taxon>
        <taxon>Suttonella</taxon>
    </lineage>
</organism>
<name>A0A380N2K0_9GAMM</name>
<dbReference type="Proteomes" id="UP000254575">
    <property type="component" value="Unassembled WGS sequence"/>
</dbReference>
<evidence type="ECO:0000313" key="2">
    <source>
        <dbReference type="Proteomes" id="UP000254575"/>
    </source>
</evidence>
<proteinExistence type="predicted"/>
<dbReference type="Pfam" id="PF05015">
    <property type="entry name" value="HigB-like_toxin"/>
    <property type="match status" value="1"/>
</dbReference>
<sequence>MIISFKHKGLERFYRTGNTAGIQAKHAARISRILARLDSAETPADMNIAGWQLHPLKGDLLQHWSVSVNGNWAHHV</sequence>